<evidence type="ECO:0000256" key="7">
    <source>
        <dbReference type="PIRSR" id="PIRSR002854-1"/>
    </source>
</evidence>
<dbReference type="Proteomes" id="UP000824164">
    <property type="component" value="Unassembled WGS sequence"/>
</dbReference>
<evidence type="ECO:0000256" key="5">
    <source>
        <dbReference type="ARBA" id="ARBA00023288"/>
    </source>
</evidence>
<reference evidence="10" key="1">
    <citation type="submission" date="2020-10" db="EMBL/GenBank/DDBJ databases">
        <authorList>
            <person name="Gilroy R."/>
        </authorList>
    </citation>
    <scope>NUCLEOTIDE SEQUENCE</scope>
    <source>
        <strain evidence="10">CHK187-14744</strain>
    </source>
</reference>
<sequence>MKKIFAVLMAGAIFAASLTACSSGSAETTGETQAASEANGSGTESTDAGSGETTKLTVAASPTPHAEILNAAKDLLAEKGIELEVVEYTDYVQPNLVTDQGDVDANYFQHVAYLENFNEEQGTNLVSAGSIHYEPLGIYAGLSDDLSNIPDGAQIAVPNDTTNEARALLLLEANGVITLRDDAGLTATKMDIEDNPHNVEIIELEAAQVSRVASEVDFMVLNGNYALLGGLQVSDALAQETSDSETAQTYANVIAVREGDENREEIKTLVEVLKSDEIKQFINDNFEGAVVPMD</sequence>
<organism evidence="10 11">
    <name type="scientific">Candidatus Onthocola gallistercoris</name>
    <dbReference type="NCBI Taxonomy" id="2840876"/>
    <lineage>
        <taxon>Bacteria</taxon>
        <taxon>Bacillati</taxon>
        <taxon>Bacillota</taxon>
        <taxon>Bacilli</taxon>
        <taxon>Candidatus Onthocola</taxon>
    </lineage>
</organism>
<dbReference type="AlphaFoldDB" id="A0A9D1HED0"/>
<evidence type="ECO:0000313" key="11">
    <source>
        <dbReference type="Proteomes" id="UP000824164"/>
    </source>
</evidence>
<evidence type="ECO:0000256" key="2">
    <source>
        <dbReference type="ARBA" id="ARBA00022729"/>
    </source>
</evidence>
<dbReference type="PROSITE" id="PS51257">
    <property type="entry name" value="PROKAR_LIPOPROTEIN"/>
    <property type="match status" value="1"/>
</dbReference>
<dbReference type="SUPFAM" id="SSF53850">
    <property type="entry name" value="Periplasmic binding protein-like II"/>
    <property type="match status" value="1"/>
</dbReference>
<gene>
    <name evidence="10" type="ORF">IAB63_00230</name>
</gene>
<comment type="similarity">
    <text evidence="6">Belongs to the nlpA lipoprotein family.</text>
</comment>
<comment type="caution">
    <text evidence="10">The sequence shown here is derived from an EMBL/GenBank/DDBJ whole genome shotgun (WGS) entry which is preliminary data.</text>
</comment>
<dbReference type="PIRSF" id="PIRSF002854">
    <property type="entry name" value="MetQ"/>
    <property type="match status" value="1"/>
</dbReference>
<dbReference type="InterPro" id="IPR004872">
    <property type="entry name" value="Lipoprotein_NlpA"/>
</dbReference>
<keyword evidence="2 9" id="KW-0732">Signal</keyword>
<evidence type="ECO:0000256" key="9">
    <source>
        <dbReference type="SAM" id="SignalP"/>
    </source>
</evidence>
<evidence type="ECO:0000256" key="4">
    <source>
        <dbReference type="ARBA" id="ARBA00023139"/>
    </source>
</evidence>
<feature type="lipid moiety-binding region" description="S-diacylglycerol cysteine" evidence="7">
    <location>
        <position position="21"/>
    </location>
</feature>
<feature type="chain" id="PRO_5038558985" description="Lipoprotein" evidence="9">
    <location>
        <begin position="23"/>
        <end position="294"/>
    </location>
</feature>
<evidence type="ECO:0000256" key="8">
    <source>
        <dbReference type="SAM" id="MobiDB-lite"/>
    </source>
</evidence>
<evidence type="ECO:0000256" key="6">
    <source>
        <dbReference type="PIRNR" id="PIRNR002854"/>
    </source>
</evidence>
<feature type="signal peptide" evidence="9">
    <location>
        <begin position="1"/>
        <end position="22"/>
    </location>
</feature>
<reference evidence="10" key="2">
    <citation type="journal article" date="2021" name="PeerJ">
        <title>Extensive microbial diversity within the chicken gut microbiome revealed by metagenomics and culture.</title>
        <authorList>
            <person name="Gilroy R."/>
            <person name="Ravi A."/>
            <person name="Getino M."/>
            <person name="Pursley I."/>
            <person name="Horton D.L."/>
            <person name="Alikhan N.F."/>
            <person name="Baker D."/>
            <person name="Gharbi K."/>
            <person name="Hall N."/>
            <person name="Watson M."/>
            <person name="Adriaenssens E.M."/>
            <person name="Foster-Nyarko E."/>
            <person name="Jarju S."/>
            <person name="Secka A."/>
            <person name="Antonio M."/>
            <person name="Oren A."/>
            <person name="Chaudhuri R.R."/>
            <person name="La Ragione R."/>
            <person name="Hildebrand F."/>
            <person name="Pallen M.J."/>
        </authorList>
    </citation>
    <scope>NUCLEOTIDE SEQUENCE</scope>
    <source>
        <strain evidence="10">CHK187-14744</strain>
    </source>
</reference>
<dbReference type="PANTHER" id="PTHR30429">
    <property type="entry name" value="D-METHIONINE-BINDING LIPOPROTEIN METQ"/>
    <property type="match status" value="1"/>
</dbReference>
<dbReference type="CDD" id="cd13597">
    <property type="entry name" value="PBP2_lipoprotein_Tp32"/>
    <property type="match status" value="1"/>
</dbReference>
<dbReference type="EMBL" id="DVLT01000001">
    <property type="protein sequence ID" value="HIU01664.1"/>
    <property type="molecule type" value="Genomic_DNA"/>
</dbReference>
<dbReference type="Pfam" id="PF03180">
    <property type="entry name" value="Lipoprotein_9"/>
    <property type="match status" value="1"/>
</dbReference>
<keyword evidence="3" id="KW-0472">Membrane</keyword>
<feature type="region of interest" description="Disordered" evidence="8">
    <location>
        <begin position="25"/>
        <end position="55"/>
    </location>
</feature>
<accession>A0A9D1HED0</accession>
<dbReference type="PANTHER" id="PTHR30429:SF0">
    <property type="entry name" value="METHIONINE-BINDING LIPOPROTEIN METQ"/>
    <property type="match status" value="1"/>
</dbReference>
<dbReference type="GO" id="GO:0016020">
    <property type="term" value="C:membrane"/>
    <property type="evidence" value="ECO:0007669"/>
    <property type="project" value="UniProtKB-SubCell"/>
</dbReference>
<evidence type="ECO:0000313" key="10">
    <source>
        <dbReference type="EMBL" id="HIU01664.1"/>
    </source>
</evidence>
<keyword evidence="5 6" id="KW-0449">Lipoprotein</keyword>
<evidence type="ECO:0000256" key="1">
    <source>
        <dbReference type="ARBA" id="ARBA00004635"/>
    </source>
</evidence>
<comment type="subcellular location">
    <subcellularLocation>
        <location evidence="1">Membrane</location>
        <topology evidence="1">Lipid-anchor</topology>
    </subcellularLocation>
</comment>
<proteinExistence type="inferred from homology"/>
<evidence type="ECO:0000256" key="3">
    <source>
        <dbReference type="ARBA" id="ARBA00023136"/>
    </source>
</evidence>
<dbReference type="Gene3D" id="3.40.190.10">
    <property type="entry name" value="Periplasmic binding protein-like II"/>
    <property type="match status" value="2"/>
</dbReference>
<name>A0A9D1HED0_9FIRM</name>
<protein>
    <recommendedName>
        <fullName evidence="6">Lipoprotein</fullName>
    </recommendedName>
</protein>
<keyword evidence="4" id="KW-0564">Palmitate</keyword>